<dbReference type="EMBL" id="JPIU01000025">
    <property type="protein sequence ID" value="KIO46803.1"/>
    <property type="molecule type" value="Genomic_DNA"/>
</dbReference>
<dbReference type="SMART" id="SM00382">
    <property type="entry name" value="AAA"/>
    <property type="match status" value="1"/>
</dbReference>
<evidence type="ECO:0000259" key="4">
    <source>
        <dbReference type="PROSITE" id="PS50893"/>
    </source>
</evidence>
<gene>
    <name evidence="5" type="primary">sufC</name>
    <name evidence="5" type="ORF">BA92_02805</name>
    <name evidence="6" type="ORF">IE90_01965</name>
</gene>
<dbReference type="InterPro" id="IPR003439">
    <property type="entry name" value="ABC_transporter-like_ATP-bd"/>
</dbReference>
<dbReference type="InterPro" id="IPR003593">
    <property type="entry name" value="AAA+_ATPase"/>
</dbReference>
<dbReference type="Pfam" id="PF00005">
    <property type="entry name" value="ABC_tran"/>
    <property type="match status" value="1"/>
</dbReference>
<evidence type="ECO:0000313" key="6">
    <source>
        <dbReference type="EMBL" id="KIO46816.1"/>
    </source>
</evidence>
<sequence length="255" mass="28523">MEELLKIRDLHAVIDGKEILKGINLDVKKGEVHAIMGPNGAGKSTLSAVLTGRECFEVTKGEVWFNGKNLLELPAEDRAREGIFLSFQYPVEIPGVSTVNFLKTAVNEHRKYEGLPPYPAGDFLKMIREKMALVGIDSKLLNRSLNEGFSGGEKKKNEIFQMAVLEPKLAILDETDSGLDIDALRIVANGVNKLKRPDNSTIVITHYQRLLDYIIPDVVHVLYDGRIVKTAGKELVAELEKHGYDWIKKEIEESK</sequence>
<evidence type="ECO:0000313" key="7">
    <source>
        <dbReference type="Proteomes" id="UP000031937"/>
    </source>
</evidence>
<dbReference type="Proteomes" id="UP000031937">
    <property type="component" value="Unassembled WGS sequence"/>
</dbReference>
<comment type="similarity">
    <text evidence="1">Belongs to the ABC transporter superfamily. Ycf16 family.</text>
</comment>
<dbReference type="Gene3D" id="3.40.50.300">
    <property type="entry name" value="P-loop containing nucleotide triphosphate hydrolases"/>
    <property type="match status" value="1"/>
</dbReference>
<evidence type="ECO:0000256" key="3">
    <source>
        <dbReference type="ARBA" id="ARBA00022840"/>
    </source>
</evidence>
<dbReference type="Proteomes" id="UP000031980">
    <property type="component" value="Unassembled WGS sequence"/>
</dbReference>
<name>A0A0C3MJF7_9PORP</name>
<dbReference type="AlphaFoldDB" id="A0A0C3MJF7"/>
<dbReference type="PANTHER" id="PTHR43204:SF1">
    <property type="entry name" value="ABC TRANSPORTER I FAMILY MEMBER 6, CHLOROPLASTIC"/>
    <property type="match status" value="1"/>
</dbReference>
<dbReference type="GO" id="GO:0005524">
    <property type="term" value="F:ATP binding"/>
    <property type="evidence" value="ECO:0007669"/>
    <property type="project" value="UniProtKB-KW"/>
</dbReference>
<dbReference type="NCBIfam" id="TIGR01978">
    <property type="entry name" value="sufC"/>
    <property type="match status" value="1"/>
</dbReference>
<dbReference type="PROSITE" id="PS50893">
    <property type="entry name" value="ABC_TRANSPORTER_2"/>
    <property type="match status" value="1"/>
</dbReference>
<dbReference type="OrthoDB" id="9806149at2"/>
<keyword evidence="3" id="KW-0067">ATP-binding</keyword>
<accession>A0A0C3MJF7</accession>
<evidence type="ECO:0000256" key="1">
    <source>
        <dbReference type="ARBA" id="ARBA00006216"/>
    </source>
</evidence>
<comment type="caution">
    <text evidence="5">The sequence shown here is derived from an EMBL/GenBank/DDBJ whole genome shotgun (WGS) entry which is preliminary data.</text>
</comment>
<dbReference type="GO" id="GO:0016887">
    <property type="term" value="F:ATP hydrolysis activity"/>
    <property type="evidence" value="ECO:0007669"/>
    <property type="project" value="InterPro"/>
</dbReference>
<protein>
    <submittedName>
        <fullName evidence="5">Cysteine desulfurase</fullName>
    </submittedName>
</protein>
<dbReference type="CDD" id="cd03217">
    <property type="entry name" value="ABC_FeS_Assembly"/>
    <property type="match status" value="1"/>
</dbReference>
<evidence type="ECO:0000313" key="5">
    <source>
        <dbReference type="EMBL" id="KIO46803.1"/>
    </source>
</evidence>
<keyword evidence="2" id="KW-0547">Nucleotide-binding</keyword>
<dbReference type="InterPro" id="IPR027417">
    <property type="entry name" value="P-loop_NTPase"/>
</dbReference>
<reference evidence="6 7" key="2">
    <citation type="submission" date="2014-07" db="EMBL/GenBank/DDBJ databases">
        <title>Porphyromonadaceae bacterium OUH 334697 = ATCC BAA-2682 = DSM 28341 draft genome.</title>
        <authorList>
            <person name="Sydenham T.V."/>
            <person name="Hasman H."/>
            <person name="Justesen U.S."/>
        </authorList>
    </citation>
    <scope>NUCLEOTIDE SEQUENCE [LARGE SCALE GENOMIC DNA]</scope>
    <source>
        <strain evidence="6 7">OUH 334697</strain>
    </source>
</reference>
<feature type="domain" description="ABC transporter" evidence="4">
    <location>
        <begin position="5"/>
        <end position="249"/>
    </location>
</feature>
<dbReference type="PANTHER" id="PTHR43204">
    <property type="entry name" value="ABC TRANSPORTER I FAMILY MEMBER 6, CHLOROPLASTIC"/>
    <property type="match status" value="1"/>
</dbReference>
<dbReference type="SUPFAM" id="SSF52540">
    <property type="entry name" value="P-loop containing nucleoside triphosphate hydrolases"/>
    <property type="match status" value="1"/>
</dbReference>
<dbReference type="RefSeq" id="WP_041502240.1">
    <property type="nucleotide sequence ID" value="NZ_JPIT01000008.1"/>
</dbReference>
<organism evidence="5 8">
    <name type="scientific">Sanguibacteroides justesenii</name>
    <dbReference type="NCBI Taxonomy" id="1547597"/>
    <lineage>
        <taxon>Bacteria</taxon>
        <taxon>Pseudomonadati</taxon>
        <taxon>Bacteroidota</taxon>
        <taxon>Bacteroidia</taxon>
        <taxon>Bacteroidales</taxon>
        <taxon>Porphyromonadaceae</taxon>
        <taxon>Sanguibacteroides</taxon>
    </lineage>
</organism>
<reference evidence="5 8" key="1">
    <citation type="submission" date="2014-07" db="EMBL/GenBank/DDBJ databases">
        <title>Porphyromonadaceae bacterium OUH 308042 = ATCC BAA-2681 = DSM 28342 draft genome.</title>
        <authorList>
            <person name="Sydenham T.V."/>
            <person name="Hasman H."/>
            <person name="Justensen U.S."/>
        </authorList>
    </citation>
    <scope>NUCLEOTIDE SEQUENCE [LARGE SCALE GENOMIC DNA]</scope>
    <source>
        <strain evidence="5 8">OUH 308042</strain>
    </source>
</reference>
<evidence type="ECO:0000313" key="8">
    <source>
        <dbReference type="Proteomes" id="UP000031980"/>
    </source>
</evidence>
<proteinExistence type="inferred from homology"/>
<dbReference type="EMBL" id="JPIT01000008">
    <property type="protein sequence ID" value="KIO46816.1"/>
    <property type="molecule type" value="Genomic_DNA"/>
</dbReference>
<dbReference type="InterPro" id="IPR010230">
    <property type="entry name" value="FeS-cluster_ATPase_SufC"/>
</dbReference>
<keyword evidence="8" id="KW-1185">Reference proteome</keyword>
<evidence type="ECO:0000256" key="2">
    <source>
        <dbReference type="ARBA" id="ARBA00022741"/>
    </source>
</evidence>